<evidence type="ECO:0000256" key="1">
    <source>
        <dbReference type="SAM" id="MobiDB-lite"/>
    </source>
</evidence>
<proteinExistence type="predicted"/>
<evidence type="ECO:0000313" key="3">
    <source>
        <dbReference type="WBParaSite" id="maker-unitig_24035-snap-gene-0.2-mRNA-1"/>
    </source>
</evidence>
<feature type="compositionally biased region" description="Polar residues" evidence="1">
    <location>
        <begin position="103"/>
        <end position="113"/>
    </location>
</feature>
<evidence type="ECO:0000313" key="2">
    <source>
        <dbReference type="Proteomes" id="UP000095280"/>
    </source>
</evidence>
<organism evidence="2 3">
    <name type="scientific">Macrostomum lignano</name>
    <dbReference type="NCBI Taxonomy" id="282301"/>
    <lineage>
        <taxon>Eukaryota</taxon>
        <taxon>Metazoa</taxon>
        <taxon>Spiralia</taxon>
        <taxon>Lophotrochozoa</taxon>
        <taxon>Platyhelminthes</taxon>
        <taxon>Rhabditophora</taxon>
        <taxon>Macrostomorpha</taxon>
        <taxon>Macrostomida</taxon>
        <taxon>Macrostomidae</taxon>
        <taxon>Macrostomum</taxon>
    </lineage>
</organism>
<sequence length="121" mass="13383">MMAQAPQKRVLPRKRLSTASMLEIDREWPAQQPGPPGGRSAVYPQQPQRSKSSTDDADQVRGRSAAAASDQPPPPAELFTLVDATGYHQQQQQQQQQPEQQQHVVNHASTAPQRLNCHLDA</sequence>
<name>A0A1I8F807_9PLAT</name>
<protein>
    <submittedName>
        <fullName evidence="3">Uncharacterized protein</fullName>
    </submittedName>
</protein>
<dbReference type="AlphaFoldDB" id="A0A1I8F807"/>
<feature type="compositionally biased region" description="Basic and acidic residues" evidence="1">
    <location>
        <begin position="52"/>
        <end position="61"/>
    </location>
</feature>
<dbReference type="WBParaSite" id="maker-unitig_24035-snap-gene-0.2-mRNA-1">
    <property type="protein sequence ID" value="maker-unitig_24035-snap-gene-0.2-mRNA-1"/>
    <property type="gene ID" value="maker-unitig_24035-snap-gene-0.2"/>
</dbReference>
<keyword evidence="2" id="KW-1185">Reference proteome</keyword>
<feature type="region of interest" description="Disordered" evidence="1">
    <location>
        <begin position="1"/>
        <end position="121"/>
    </location>
</feature>
<dbReference type="Proteomes" id="UP000095280">
    <property type="component" value="Unplaced"/>
</dbReference>
<accession>A0A1I8F807</accession>
<reference evidence="3" key="1">
    <citation type="submission" date="2016-11" db="UniProtKB">
        <authorList>
            <consortium name="WormBaseParasite"/>
        </authorList>
    </citation>
    <scope>IDENTIFICATION</scope>
</reference>
<feature type="compositionally biased region" description="Low complexity" evidence="1">
    <location>
        <begin position="89"/>
        <end position="102"/>
    </location>
</feature>